<dbReference type="EMBL" id="ONZQ02000003">
    <property type="protein sequence ID" value="SPN99511.1"/>
    <property type="molecule type" value="Genomic_DNA"/>
</dbReference>
<dbReference type="PANTHER" id="PTHR21600">
    <property type="entry name" value="MITOCHONDRIAL RNA PSEUDOURIDINE SYNTHASE"/>
    <property type="match status" value="1"/>
</dbReference>
<organism evidence="4 5">
    <name type="scientific">Cephalotrichum gorgonifer</name>
    <dbReference type="NCBI Taxonomy" id="2041049"/>
    <lineage>
        <taxon>Eukaryota</taxon>
        <taxon>Fungi</taxon>
        <taxon>Dikarya</taxon>
        <taxon>Ascomycota</taxon>
        <taxon>Pezizomycotina</taxon>
        <taxon>Sordariomycetes</taxon>
        <taxon>Hypocreomycetidae</taxon>
        <taxon>Microascales</taxon>
        <taxon>Microascaceae</taxon>
        <taxon>Cephalotrichum</taxon>
    </lineage>
</organism>
<dbReference type="CDD" id="cd02557">
    <property type="entry name" value="PseudoU_synth_ScRIB2"/>
    <property type="match status" value="1"/>
</dbReference>
<dbReference type="SUPFAM" id="SSF55120">
    <property type="entry name" value="Pseudouridine synthase"/>
    <property type="match status" value="1"/>
</dbReference>
<feature type="domain" description="Pseudouridine synthase RsuA/RluA-like" evidence="3">
    <location>
        <begin position="254"/>
        <end position="429"/>
    </location>
</feature>
<evidence type="ECO:0000256" key="2">
    <source>
        <dbReference type="SAM" id="MobiDB-lite"/>
    </source>
</evidence>
<evidence type="ECO:0000259" key="3">
    <source>
        <dbReference type="Pfam" id="PF00849"/>
    </source>
</evidence>
<proteinExistence type="predicted"/>
<dbReference type="Proteomes" id="UP001187682">
    <property type="component" value="Unassembled WGS sequence"/>
</dbReference>
<evidence type="ECO:0000313" key="4">
    <source>
        <dbReference type="EMBL" id="SPN99511.1"/>
    </source>
</evidence>
<dbReference type="PANTHER" id="PTHR21600:SF40">
    <property type="entry name" value="PSEUDOURIDYLATE SYNTHASE RPUSD2"/>
    <property type="match status" value="1"/>
</dbReference>
<dbReference type="InterPro" id="IPR050188">
    <property type="entry name" value="RluA_PseudoU_synthase"/>
</dbReference>
<dbReference type="GO" id="GO:0003723">
    <property type="term" value="F:RNA binding"/>
    <property type="evidence" value="ECO:0007669"/>
    <property type="project" value="UniProtKB-KW"/>
</dbReference>
<dbReference type="InterPro" id="IPR020103">
    <property type="entry name" value="PsdUridine_synth_cat_dom_sf"/>
</dbReference>
<sequence length="594" mass="65151">MNIGARSLSSSSLRTTKRLLAFAQVIPSSRNFLPRNQNQNHSSMSEPSAAAAAATAAATATAVTVPDVSPDTFPDADVFSDATPDTTSLDADTASAVASLSIAAEEPKSVDRPARPDGADVASLGIAKTKKRRQKAPRYPNNPDAVIVPHDPYPRPYYFQDGLRKVSPYFYTYNTFCKERWRNRGLYDIFSDEFRDRSAEYYRSAIESGAVMINGKTEGPDYIVRNNDLISHTVHRHEPPVSGDELVVLHEDDDMIVLVKPAGIPVHPAGRYGYNSITEILKDQRGPGFMPYPCHRLDRLTSGIMFIAKNPTAADVLRVQIQARTVRKEYIARVVGEFPEGPVVCDQPILQISPKLGLNRVRANGKTARTVFQRLAYYPGPETSATGDGDGDGTTLDAEGKPWVGKRGYSIVRCLPVTGRTHQLRVHLQFLGHPIQNDPIYANQKVWGFNLGSGDLDGELHSDEDVMSRLERMGKEEAADAVAYHVELVDDYQKKKVEKLTGETCDVCDSPLYSDPGQQELSLWLHSLRYQDEGGKWGYVTPLPRWALPPDGAEGPRDVPSIDPLVETARAAGIDPLAAEVDTAAAQADAPGRD</sequence>
<keyword evidence="5" id="KW-1185">Reference proteome</keyword>
<dbReference type="GO" id="GO:0009982">
    <property type="term" value="F:pseudouridine synthase activity"/>
    <property type="evidence" value="ECO:0007669"/>
    <property type="project" value="InterPro"/>
</dbReference>
<dbReference type="Gene3D" id="3.30.2350.10">
    <property type="entry name" value="Pseudouridine synthase"/>
    <property type="match status" value="1"/>
</dbReference>
<name>A0AAE8MTU0_9PEZI</name>
<feature type="compositionally biased region" description="Basic and acidic residues" evidence="2">
    <location>
        <begin position="106"/>
        <end position="118"/>
    </location>
</feature>
<dbReference type="GO" id="GO:0000455">
    <property type="term" value="P:enzyme-directed rRNA pseudouridine synthesis"/>
    <property type="evidence" value="ECO:0007669"/>
    <property type="project" value="TreeGrafter"/>
</dbReference>
<dbReference type="PROSITE" id="PS01129">
    <property type="entry name" value="PSI_RLU"/>
    <property type="match status" value="1"/>
</dbReference>
<reference evidence="4" key="1">
    <citation type="submission" date="2018-03" db="EMBL/GenBank/DDBJ databases">
        <authorList>
            <person name="Guldener U."/>
        </authorList>
    </citation>
    <scope>NUCLEOTIDE SEQUENCE</scope>
</reference>
<evidence type="ECO:0000313" key="5">
    <source>
        <dbReference type="Proteomes" id="UP001187682"/>
    </source>
</evidence>
<protein>
    <submittedName>
        <fullName evidence="4">Related to DRAP deaminase</fullName>
    </submittedName>
</protein>
<dbReference type="InterPro" id="IPR006224">
    <property type="entry name" value="PsdUridine_synth_RluA-like_CS"/>
</dbReference>
<comment type="caution">
    <text evidence="4">The sequence shown here is derived from an EMBL/GenBank/DDBJ whole genome shotgun (WGS) entry which is preliminary data.</text>
</comment>
<dbReference type="Pfam" id="PF00849">
    <property type="entry name" value="PseudoU_synth_2"/>
    <property type="match status" value="1"/>
</dbReference>
<accession>A0AAE8MTU0</accession>
<dbReference type="PROSITE" id="PS50889">
    <property type="entry name" value="S4"/>
    <property type="match status" value="1"/>
</dbReference>
<keyword evidence="1" id="KW-0694">RNA-binding</keyword>
<dbReference type="InterPro" id="IPR006145">
    <property type="entry name" value="PsdUridine_synth_RsuA/RluA"/>
</dbReference>
<feature type="region of interest" description="Disordered" evidence="2">
    <location>
        <begin position="106"/>
        <end position="147"/>
    </location>
</feature>
<gene>
    <name evidence="4" type="ORF">DNG_02363</name>
</gene>
<evidence type="ECO:0000256" key="1">
    <source>
        <dbReference type="PROSITE-ProRule" id="PRU00182"/>
    </source>
</evidence>
<dbReference type="AlphaFoldDB" id="A0AAE8MTU0"/>